<dbReference type="InterPro" id="IPR003661">
    <property type="entry name" value="HisK_dim/P_dom"/>
</dbReference>
<evidence type="ECO:0000256" key="5">
    <source>
        <dbReference type="ARBA" id="ARBA00022679"/>
    </source>
</evidence>
<dbReference type="GO" id="GO:0005886">
    <property type="term" value="C:plasma membrane"/>
    <property type="evidence" value="ECO:0007669"/>
    <property type="project" value="TreeGrafter"/>
</dbReference>
<dbReference type="Pfam" id="PF02518">
    <property type="entry name" value="HATPase_c"/>
    <property type="match status" value="1"/>
</dbReference>
<dbReference type="PANTHER" id="PTHR45436">
    <property type="entry name" value="SENSOR HISTIDINE KINASE YKOH"/>
    <property type="match status" value="1"/>
</dbReference>
<dbReference type="InterPro" id="IPR036097">
    <property type="entry name" value="HisK_dim/P_sf"/>
</dbReference>
<dbReference type="SUPFAM" id="SSF47384">
    <property type="entry name" value="Homodimeric domain of signal transducing histidine kinase"/>
    <property type="match status" value="1"/>
</dbReference>
<evidence type="ECO:0000256" key="8">
    <source>
        <dbReference type="ARBA" id="ARBA00022989"/>
    </source>
</evidence>
<feature type="transmembrane region" description="Helical" evidence="10">
    <location>
        <begin position="20"/>
        <end position="38"/>
    </location>
</feature>
<comment type="catalytic activity">
    <reaction evidence="1">
        <text>ATP + protein L-histidine = ADP + protein N-phospho-L-histidine.</text>
        <dbReference type="EC" id="2.7.13.3"/>
    </reaction>
</comment>
<evidence type="ECO:0000256" key="1">
    <source>
        <dbReference type="ARBA" id="ARBA00000085"/>
    </source>
</evidence>
<evidence type="ECO:0000256" key="6">
    <source>
        <dbReference type="ARBA" id="ARBA00022692"/>
    </source>
</evidence>
<dbReference type="RefSeq" id="WP_126398210.1">
    <property type="nucleotide sequence ID" value="NZ_AP018907.1"/>
</dbReference>
<keyword evidence="6 10" id="KW-0812">Transmembrane</keyword>
<gene>
    <name evidence="12" type="ORF">BLTE_10240</name>
</gene>
<dbReference type="CDD" id="cd00082">
    <property type="entry name" value="HisKA"/>
    <property type="match status" value="1"/>
</dbReference>
<dbReference type="InterPro" id="IPR036890">
    <property type="entry name" value="HATPase_C_sf"/>
</dbReference>
<comment type="subcellular location">
    <subcellularLocation>
        <location evidence="2">Membrane</location>
    </subcellularLocation>
</comment>
<proteinExistence type="predicted"/>
<dbReference type="InterPro" id="IPR004358">
    <property type="entry name" value="Sig_transdc_His_kin-like_C"/>
</dbReference>
<evidence type="ECO:0000259" key="11">
    <source>
        <dbReference type="PROSITE" id="PS50109"/>
    </source>
</evidence>
<dbReference type="PROSITE" id="PS50109">
    <property type="entry name" value="HIS_KIN"/>
    <property type="match status" value="1"/>
</dbReference>
<dbReference type="Gene3D" id="3.30.565.10">
    <property type="entry name" value="Histidine kinase-like ATPase, C-terminal domain"/>
    <property type="match status" value="1"/>
</dbReference>
<dbReference type="EC" id="2.7.13.3" evidence="3"/>
<evidence type="ECO:0000313" key="12">
    <source>
        <dbReference type="EMBL" id="BBF92339.1"/>
    </source>
</evidence>
<keyword evidence="5" id="KW-0808">Transferase</keyword>
<evidence type="ECO:0000256" key="4">
    <source>
        <dbReference type="ARBA" id="ARBA00022553"/>
    </source>
</evidence>
<dbReference type="PANTHER" id="PTHR45436:SF5">
    <property type="entry name" value="SENSOR HISTIDINE KINASE TRCS"/>
    <property type="match status" value="1"/>
</dbReference>
<reference evidence="12 13" key="1">
    <citation type="submission" date="2018-08" db="EMBL/GenBank/DDBJ databases">
        <title>Complete genome sequencing of Blastochloris tepida GI.</title>
        <authorList>
            <person name="Tsukatani Y."/>
            <person name="Mori H."/>
        </authorList>
    </citation>
    <scope>NUCLEOTIDE SEQUENCE [LARGE SCALE GENOMIC DNA]</scope>
    <source>
        <strain evidence="12 13">GI</strain>
    </source>
</reference>
<keyword evidence="9 10" id="KW-0472">Membrane</keyword>
<dbReference type="OrthoDB" id="7818322at2"/>
<feature type="transmembrane region" description="Helical" evidence="10">
    <location>
        <begin position="173"/>
        <end position="196"/>
    </location>
</feature>
<evidence type="ECO:0000256" key="3">
    <source>
        <dbReference type="ARBA" id="ARBA00012438"/>
    </source>
</evidence>
<keyword evidence="13" id="KW-1185">Reference proteome</keyword>
<keyword evidence="8 10" id="KW-1133">Transmembrane helix</keyword>
<evidence type="ECO:0000256" key="9">
    <source>
        <dbReference type="ARBA" id="ARBA00023136"/>
    </source>
</evidence>
<keyword evidence="4" id="KW-0597">Phosphoprotein</keyword>
<dbReference type="AlphaFoldDB" id="A0A348FYF6"/>
<keyword evidence="7" id="KW-0418">Kinase</keyword>
<feature type="domain" description="Histidine kinase" evidence="11">
    <location>
        <begin position="269"/>
        <end position="475"/>
    </location>
</feature>
<sequence length="483" mass="52569">MTGWQRASPAAWPVALKVPLLVAALMVAISTVLTNQVLQRLAETQRHHLDELAAAHLDGLSSSIMPAVLREDAWEVFDTLDRGRALYQSLNVVETVVVTADGMVLAASNPKAVPAFKPAPLSMIDRFATEDAWLDPLSERAGARRLLVYQSRTIGAIYAEFDMARQFAERRHVLWTLVGTNAAITLFLAIAGFALIRGLLRPVRILTRHLRAGATGPVPGAELPRPRSEFGQLFRQYNDMVRAWNEREALAARIAEEERLASLGRLASGMAHEINNPLGGLFNAIDTLKRHGHDAEVRQRTVSLVERGLSGIRDVVRAMLADYRADAANRPLKPADIDDLRLLIEPELVRRDLDLDWRNELVEDVPVPAGAIRQAVLNLLLNACHASPEKGRIGLEATHTGTGLVIAVADDGPGLDPARARYLQEPTLAAAPRPGERGLGLWIVRRLVLAAGGKLSVERPASGGTLIRITVPTLTPEALSHAA</sequence>
<dbReference type="SMART" id="SM00388">
    <property type="entry name" value="HisKA"/>
    <property type="match status" value="1"/>
</dbReference>
<dbReference type="Gene3D" id="6.10.340.10">
    <property type="match status" value="1"/>
</dbReference>
<dbReference type="InterPro" id="IPR050428">
    <property type="entry name" value="TCS_sensor_his_kinase"/>
</dbReference>
<dbReference type="SMART" id="SM00387">
    <property type="entry name" value="HATPase_c"/>
    <property type="match status" value="1"/>
</dbReference>
<name>A0A348FYF6_9HYPH</name>
<dbReference type="SUPFAM" id="SSF55874">
    <property type="entry name" value="ATPase domain of HSP90 chaperone/DNA topoisomerase II/histidine kinase"/>
    <property type="match status" value="1"/>
</dbReference>
<dbReference type="InterPro" id="IPR003594">
    <property type="entry name" value="HATPase_dom"/>
</dbReference>
<organism evidence="12 13">
    <name type="scientific">Blastochloris tepida</name>
    <dbReference type="NCBI Taxonomy" id="2233851"/>
    <lineage>
        <taxon>Bacteria</taxon>
        <taxon>Pseudomonadati</taxon>
        <taxon>Pseudomonadota</taxon>
        <taxon>Alphaproteobacteria</taxon>
        <taxon>Hyphomicrobiales</taxon>
        <taxon>Blastochloridaceae</taxon>
        <taxon>Blastochloris</taxon>
    </lineage>
</organism>
<dbReference type="PRINTS" id="PR00344">
    <property type="entry name" value="BCTRLSENSOR"/>
</dbReference>
<dbReference type="Proteomes" id="UP000266934">
    <property type="component" value="Chromosome"/>
</dbReference>
<accession>A0A348FYF6</accession>
<evidence type="ECO:0000256" key="7">
    <source>
        <dbReference type="ARBA" id="ARBA00022777"/>
    </source>
</evidence>
<protein>
    <recommendedName>
        <fullName evidence="3">histidine kinase</fullName>
        <ecNumber evidence="3">2.7.13.3</ecNumber>
    </recommendedName>
</protein>
<evidence type="ECO:0000256" key="10">
    <source>
        <dbReference type="SAM" id="Phobius"/>
    </source>
</evidence>
<dbReference type="KEGG" id="blag:BLTE_10240"/>
<dbReference type="Pfam" id="PF00512">
    <property type="entry name" value="HisKA"/>
    <property type="match status" value="1"/>
</dbReference>
<dbReference type="InterPro" id="IPR005467">
    <property type="entry name" value="His_kinase_dom"/>
</dbReference>
<dbReference type="GO" id="GO:0000155">
    <property type="term" value="F:phosphorelay sensor kinase activity"/>
    <property type="evidence" value="ECO:0007669"/>
    <property type="project" value="InterPro"/>
</dbReference>
<dbReference type="Gene3D" id="1.10.287.130">
    <property type="match status" value="1"/>
</dbReference>
<evidence type="ECO:0000256" key="2">
    <source>
        <dbReference type="ARBA" id="ARBA00004370"/>
    </source>
</evidence>
<evidence type="ECO:0000313" key="13">
    <source>
        <dbReference type="Proteomes" id="UP000266934"/>
    </source>
</evidence>
<dbReference type="EMBL" id="AP018907">
    <property type="protein sequence ID" value="BBF92339.1"/>
    <property type="molecule type" value="Genomic_DNA"/>
</dbReference>